<name>G9NLW2_HYPAI</name>
<keyword evidence="2" id="KW-1185">Reference proteome</keyword>
<evidence type="ECO:0000313" key="2">
    <source>
        <dbReference type="Proteomes" id="UP000005426"/>
    </source>
</evidence>
<comment type="caution">
    <text evidence="1">The sequence shown here is derived from an EMBL/GenBank/DDBJ whole genome shotgun (WGS) entry which is preliminary data.</text>
</comment>
<organism evidence="1 2">
    <name type="scientific">Hypocrea atroviridis (strain ATCC 20476 / IMI 206040)</name>
    <name type="common">Trichoderma atroviride</name>
    <dbReference type="NCBI Taxonomy" id="452589"/>
    <lineage>
        <taxon>Eukaryota</taxon>
        <taxon>Fungi</taxon>
        <taxon>Dikarya</taxon>
        <taxon>Ascomycota</taxon>
        <taxon>Pezizomycotina</taxon>
        <taxon>Sordariomycetes</taxon>
        <taxon>Hypocreomycetidae</taxon>
        <taxon>Hypocreales</taxon>
        <taxon>Hypocreaceae</taxon>
        <taxon>Trichoderma</taxon>
    </lineage>
</organism>
<reference evidence="1 2" key="1">
    <citation type="journal article" date="2011" name="Genome Biol.">
        <title>Comparative genome sequence analysis underscores mycoparasitism as the ancestral life style of Trichoderma.</title>
        <authorList>
            <person name="Kubicek C.P."/>
            <person name="Herrera-Estrella A."/>
            <person name="Seidl-Seiboth V."/>
            <person name="Martinez D.A."/>
            <person name="Druzhinina I.S."/>
            <person name="Thon M."/>
            <person name="Zeilinger S."/>
            <person name="Casas-Flores S."/>
            <person name="Horwitz B.A."/>
            <person name="Mukherjee P.K."/>
            <person name="Mukherjee M."/>
            <person name="Kredics L."/>
            <person name="Alcaraz L.D."/>
            <person name="Aerts A."/>
            <person name="Antal Z."/>
            <person name="Atanasova L."/>
            <person name="Cervantes-Badillo M.G."/>
            <person name="Challacombe J."/>
            <person name="Chertkov O."/>
            <person name="McCluskey K."/>
            <person name="Coulpier F."/>
            <person name="Deshpande N."/>
            <person name="von Doehren H."/>
            <person name="Ebbole D.J."/>
            <person name="Esquivel-Naranjo E.U."/>
            <person name="Fekete E."/>
            <person name="Flipphi M."/>
            <person name="Glaser F."/>
            <person name="Gomez-Rodriguez E.Y."/>
            <person name="Gruber S."/>
            <person name="Han C."/>
            <person name="Henrissat B."/>
            <person name="Hermosa R."/>
            <person name="Hernandez-Onate M."/>
            <person name="Karaffa L."/>
            <person name="Kosti I."/>
            <person name="Le Crom S."/>
            <person name="Lindquist E."/>
            <person name="Lucas S."/>
            <person name="Luebeck M."/>
            <person name="Luebeck P.S."/>
            <person name="Margeot A."/>
            <person name="Metz B."/>
            <person name="Misra M."/>
            <person name="Nevalainen H."/>
            <person name="Omann M."/>
            <person name="Packer N."/>
            <person name="Perrone G."/>
            <person name="Uresti-Rivera E.E."/>
            <person name="Salamov A."/>
            <person name="Schmoll M."/>
            <person name="Seiboth B."/>
            <person name="Shapiro H."/>
            <person name="Sukno S."/>
            <person name="Tamayo-Ramos J.A."/>
            <person name="Tisch D."/>
            <person name="Wiest A."/>
            <person name="Wilkinson H.H."/>
            <person name="Zhang M."/>
            <person name="Coutinho P.M."/>
            <person name="Kenerley C.M."/>
            <person name="Monte E."/>
            <person name="Baker S.E."/>
            <person name="Grigoriev I.V."/>
        </authorList>
    </citation>
    <scope>NUCLEOTIDE SEQUENCE [LARGE SCALE GENOMIC DNA]</scope>
    <source>
        <strain evidence="2">ATCC 20476 / IMI 206040</strain>
    </source>
</reference>
<sequence>MMPVDSNSPRYAAGCWYCYQQLAKKEKRTWADLLTAVISTTGYGIDKTAKVMPAACHWPPLALSPPMSGCSKLRAIDGAKGPTKGHWNGLGSCIWAILMELGRTSTCRQKKGLAGE</sequence>
<dbReference type="AlphaFoldDB" id="G9NLW2"/>
<dbReference type="EMBL" id="ABDG02000019">
    <property type="protein sequence ID" value="EHK47897.1"/>
    <property type="molecule type" value="Genomic_DNA"/>
</dbReference>
<dbReference type="Proteomes" id="UP000005426">
    <property type="component" value="Unassembled WGS sequence"/>
</dbReference>
<gene>
    <name evidence="1" type="ORF">TRIATDRAFT_298160</name>
</gene>
<dbReference type="HOGENOM" id="CLU_2097198_0_0_1"/>
<evidence type="ECO:0000313" key="1">
    <source>
        <dbReference type="EMBL" id="EHK47897.1"/>
    </source>
</evidence>
<accession>G9NLW2</accession>
<proteinExistence type="predicted"/>
<protein>
    <submittedName>
        <fullName evidence="1">Uncharacterized protein</fullName>
    </submittedName>
</protein>